<dbReference type="RefSeq" id="XP_040764824.1">
    <property type="nucleotide sequence ID" value="XM_040912511.1"/>
</dbReference>
<keyword evidence="3" id="KW-1185">Reference proteome</keyword>
<dbReference type="OrthoDB" id="302966at2759"/>
<feature type="compositionally biased region" description="Basic and acidic residues" evidence="1">
    <location>
        <begin position="177"/>
        <end position="188"/>
    </location>
</feature>
<feature type="region of interest" description="Disordered" evidence="1">
    <location>
        <begin position="177"/>
        <end position="207"/>
    </location>
</feature>
<accession>A0A165EHX4</accession>
<gene>
    <name evidence="2" type="ORF">LAESUDRAFT_758888</name>
</gene>
<evidence type="ECO:0000313" key="2">
    <source>
        <dbReference type="EMBL" id="KZT07084.1"/>
    </source>
</evidence>
<feature type="region of interest" description="Disordered" evidence="1">
    <location>
        <begin position="19"/>
        <end position="66"/>
    </location>
</feature>
<evidence type="ECO:0000313" key="3">
    <source>
        <dbReference type="Proteomes" id="UP000076871"/>
    </source>
</evidence>
<dbReference type="Proteomes" id="UP000076871">
    <property type="component" value="Unassembled WGS sequence"/>
</dbReference>
<evidence type="ECO:0000256" key="1">
    <source>
        <dbReference type="SAM" id="MobiDB-lite"/>
    </source>
</evidence>
<proteinExistence type="predicted"/>
<dbReference type="InParanoid" id="A0A165EHX4"/>
<dbReference type="EMBL" id="KV427621">
    <property type="protein sequence ID" value="KZT07084.1"/>
    <property type="molecule type" value="Genomic_DNA"/>
</dbReference>
<dbReference type="STRING" id="1314785.A0A165EHX4"/>
<name>A0A165EHX4_9APHY</name>
<sequence>MFSISSRSACMRMYLFARSKSSHTSGASLPKHKRQRTPSKKSPEPPSPDSPGNAHNAHEASKPAKRLRNVKSDYKFGYSDRERKALFLQGINPDDEDEVDMKKIYGPCAHLSPTEATRWTPPPMAEGHRGRYLWTDAFGVLNFITLASLTTNPVYNTLADRLIDTVHGILGRTRDGMHRLPGATDEHPLAGGLRIGKEDEEDDPGGDGDGQYHHYLTIWMFALNRMSLAAKERRYNDLAIELAKAIHPRFVWDRDSPRPRMYWKMSIDMSRPMVQSEGNLDPIDGYVVYSLLQRSNKDDTYILAQEVSEYKKILDTKWRHYVSDDPLDLGMTLWTAHWFDGEEEWATQLTRRALTCLHALFDHGYFDEPVAYRLAFREFGTCMGIQCHLERHGGNAAPRESRYWEDCLEKVLSTWEPRVNASPPATREKLVPITMVMYCSALVPGAFAKGFFGEE</sequence>
<protein>
    <submittedName>
        <fullName evidence="2">Uncharacterized protein</fullName>
    </submittedName>
</protein>
<dbReference type="AlphaFoldDB" id="A0A165EHX4"/>
<dbReference type="GeneID" id="63829539"/>
<organism evidence="2 3">
    <name type="scientific">Laetiporus sulphureus 93-53</name>
    <dbReference type="NCBI Taxonomy" id="1314785"/>
    <lineage>
        <taxon>Eukaryota</taxon>
        <taxon>Fungi</taxon>
        <taxon>Dikarya</taxon>
        <taxon>Basidiomycota</taxon>
        <taxon>Agaricomycotina</taxon>
        <taxon>Agaricomycetes</taxon>
        <taxon>Polyporales</taxon>
        <taxon>Laetiporus</taxon>
    </lineage>
</organism>
<feature type="compositionally biased region" description="Basic residues" evidence="1">
    <location>
        <begin position="30"/>
        <end position="39"/>
    </location>
</feature>
<reference evidence="2 3" key="1">
    <citation type="journal article" date="2016" name="Mol. Biol. Evol.">
        <title>Comparative Genomics of Early-Diverging Mushroom-Forming Fungi Provides Insights into the Origins of Lignocellulose Decay Capabilities.</title>
        <authorList>
            <person name="Nagy L.G."/>
            <person name="Riley R."/>
            <person name="Tritt A."/>
            <person name="Adam C."/>
            <person name="Daum C."/>
            <person name="Floudas D."/>
            <person name="Sun H."/>
            <person name="Yadav J.S."/>
            <person name="Pangilinan J."/>
            <person name="Larsson K.H."/>
            <person name="Matsuura K."/>
            <person name="Barry K."/>
            <person name="Labutti K."/>
            <person name="Kuo R."/>
            <person name="Ohm R.A."/>
            <person name="Bhattacharya S.S."/>
            <person name="Shirouzu T."/>
            <person name="Yoshinaga Y."/>
            <person name="Martin F.M."/>
            <person name="Grigoriev I.V."/>
            <person name="Hibbett D.S."/>
        </authorList>
    </citation>
    <scope>NUCLEOTIDE SEQUENCE [LARGE SCALE GENOMIC DNA]</scope>
    <source>
        <strain evidence="2 3">93-53</strain>
    </source>
</reference>